<dbReference type="EMBL" id="BQNB010018483">
    <property type="protein sequence ID" value="GJT74912.1"/>
    <property type="molecule type" value="Genomic_DNA"/>
</dbReference>
<reference evidence="2" key="1">
    <citation type="journal article" date="2022" name="Int. J. Mol. Sci.">
        <title>Draft Genome of Tanacetum Coccineum: Genomic Comparison of Closely Related Tanacetum-Family Plants.</title>
        <authorList>
            <person name="Yamashiro T."/>
            <person name="Shiraishi A."/>
            <person name="Nakayama K."/>
            <person name="Satake H."/>
        </authorList>
    </citation>
    <scope>NUCLEOTIDE SEQUENCE</scope>
</reference>
<keyword evidence="3" id="KW-1185">Reference proteome</keyword>
<feature type="region of interest" description="Disordered" evidence="1">
    <location>
        <begin position="18"/>
        <end position="37"/>
    </location>
</feature>
<evidence type="ECO:0000313" key="3">
    <source>
        <dbReference type="Proteomes" id="UP001151760"/>
    </source>
</evidence>
<reference evidence="2" key="2">
    <citation type="submission" date="2022-01" db="EMBL/GenBank/DDBJ databases">
        <authorList>
            <person name="Yamashiro T."/>
            <person name="Shiraishi A."/>
            <person name="Satake H."/>
            <person name="Nakayama K."/>
        </authorList>
    </citation>
    <scope>NUCLEOTIDE SEQUENCE</scope>
</reference>
<accession>A0ABQ5GGQ1</accession>
<evidence type="ECO:0000256" key="1">
    <source>
        <dbReference type="SAM" id="MobiDB-lite"/>
    </source>
</evidence>
<organism evidence="2 3">
    <name type="scientific">Tanacetum coccineum</name>
    <dbReference type="NCBI Taxonomy" id="301880"/>
    <lineage>
        <taxon>Eukaryota</taxon>
        <taxon>Viridiplantae</taxon>
        <taxon>Streptophyta</taxon>
        <taxon>Embryophyta</taxon>
        <taxon>Tracheophyta</taxon>
        <taxon>Spermatophyta</taxon>
        <taxon>Magnoliopsida</taxon>
        <taxon>eudicotyledons</taxon>
        <taxon>Gunneridae</taxon>
        <taxon>Pentapetalae</taxon>
        <taxon>asterids</taxon>
        <taxon>campanulids</taxon>
        <taxon>Asterales</taxon>
        <taxon>Asteraceae</taxon>
        <taxon>Asteroideae</taxon>
        <taxon>Anthemideae</taxon>
        <taxon>Anthemidinae</taxon>
        <taxon>Tanacetum</taxon>
    </lineage>
</organism>
<sequence>MNFQAEINRLREMMHLINSNQDPPVDLYNPEGSDERDMKIDSLTKEPLDTLLMGDEDSSTNPARETDEFIKFSVDDLVPIPRDSEVTSDSKLE</sequence>
<gene>
    <name evidence="2" type="ORF">Tco_1041637</name>
</gene>
<dbReference type="Proteomes" id="UP001151760">
    <property type="component" value="Unassembled WGS sequence"/>
</dbReference>
<name>A0ABQ5GGQ1_9ASTR</name>
<comment type="caution">
    <text evidence="2">The sequence shown here is derived from an EMBL/GenBank/DDBJ whole genome shotgun (WGS) entry which is preliminary data.</text>
</comment>
<feature type="non-terminal residue" evidence="2">
    <location>
        <position position="93"/>
    </location>
</feature>
<protein>
    <recommendedName>
        <fullName evidence="4">Reverse transcriptase domain-containing protein</fullName>
    </recommendedName>
</protein>
<evidence type="ECO:0008006" key="4">
    <source>
        <dbReference type="Google" id="ProtNLM"/>
    </source>
</evidence>
<proteinExistence type="predicted"/>
<evidence type="ECO:0000313" key="2">
    <source>
        <dbReference type="EMBL" id="GJT74912.1"/>
    </source>
</evidence>